<evidence type="ECO:0000256" key="1">
    <source>
        <dbReference type="SAM" id="MobiDB-lite"/>
    </source>
</evidence>
<accession>A0A314Z7I9</accession>
<sequence>MRIRQARFTGVHARNSGASEAGVVVTIDDDSDGDDATETEVSVPEQEDVGDMGDACEDSDEGDHHDYAEDAFVHSSSYPEEQGGSDAFSGLIDSSARRISIESITEVTDGLNLAAAVVDLVQSAQEVGHTTHNMEIVPMVPSFFGAFDSLIEAALAESSPTMAAASSPDRAFVSQAASPLSGVRHLPFMVHCPLHPTFNHFSGYQNRALQRLFR</sequence>
<gene>
    <name evidence="2" type="ORF">Pyn_26595</name>
</gene>
<reference evidence="2 3" key="1">
    <citation type="submission" date="2018-02" db="EMBL/GenBank/DDBJ databases">
        <title>Draft genome of wild Prunus yedoensis var. nudiflora.</title>
        <authorList>
            <person name="Baek S."/>
            <person name="Kim J.-H."/>
            <person name="Choi K."/>
            <person name="Kim G.-B."/>
            <person name="Cho A."/>
            <person name="Jang H."/>
            <person name="Shin C.-H."/>
            <person name="Yu H.-J."/>
            <person name="Mun J.-H."/>
        </authorList>
    </citation>
    <scope>NUCLEOTIDE SEQUENCE [LARGE SCALE GENOMIC DNA]</scope>
    <source>
        <strain evidence="3">cv. Jeju island</strain>
        <tissue evidence="2">Leaf</tissue>
    </source>
</reference>
<organism evidence="2 3">
    <name type="scientific">Prunus yedoensis var. nudiflora</name>
    <dbReference type="NCBI Taxonomy" id="2094558"/>
    <lineage>
        <taxon>Eukaryota</taxon>
        <taxon>Viridiplantae</taxon>
        <taxon>Streptophyta</taxon>
        <taxon>Embryophyta</taxon>
        <taxon>Tracheophyta</taxon>
        <taxon>Spermatophyta</taxon>
        <taxon>Magnoliopsida</taxon>
        <taxon>eudicotyledons</taxon>
        <taxon>Gunneridae</taxon>
        <taxon>Pentapetalae</taxon>
        <taxon>rosids</taxon>
        <taxon>fabids</taxon>
        <taxon>Rosales</taxon>
        <taxon>Rosaceae</taxon>
        <taxon>Amygdaloideae</taxon>
        <taxon>Amygdaleae</taxon>
        <taxon>Prunus</taxon>
    </lineage>
</organism>
<feature type="compositionally biased region" description="Acidic residues" evidence="1">
    <location>
        <begin position="27"/>
        <end position="38"/>
    </location>
</feature>
<dbReference type="AlphaFoldDB" id="A0A314Z7I9"/>
<dbReference type="Proteomes" id="UP000250321">
    <property type="component" value="Unassembled WGS sequence"/>
</dbReference>
<keyword evidence="3" id="KW-1185">Reference proteome</keyword>
<name>A0A314Z7I9_PRUYE</name>
<feature type="region of interest" description="Disordered" evidence="1">
    <location>
        <begin position="1"/>
        <end position="65"/>
    </location>
</feature>
<evidence type="ECO:0000313" key="2">
    <source>
        <dbReference type="EMBL" id="PQQ14513.1"/>
    </source>
</evidence>
<comment type="caution">
    <text evidence="2">The sequence shown here is derived from an EMBL/GenBank/DDBJ whole genome shotgun (WGS) entry which is preliminary data.</text>
</comment>
<evidence type="ECO:0000313" key="3">
    <source>
        <dbReference type="Proteomes" id="UP000250321"/>
    </source>
</evidence>
<proteinExistence type="predicted"/>
<dbReference type="EMBL" id="PJQY01000256">
    <property type="protein sequence ID" value="PQQ14513.1"/>
    <property type="molecule type" value="Genomic_DNA"/>
</dbReference>
<protein>
    <submittedName>
        <fullName evidence="2">Uncharacterized protein</fullName>
    </submittedName>
</protein>
<feature type="compositionally biased region" description="Acidic residues" evidence="1">
    <location>
        <begin position="45"/>
        <end position="61"/>
    </location>
</feature>